<dbReference type="CDD" id="cd00570">
    <property type="entry name" value="GST_N_family"/>
    <property type="match status" value="1"/>
</dbReference>
<feature type="domain" description="GST N-terminal" evidence="1">
    <location>
        <begin position="13"/>
        <end position="88"/>
    </location>
</feature>
<organism evidence="3 4">
    <name type="scientific">Lasiosphaeria ovina</name>
    <dbReference type="NCBI Taxonomy" id="92902"/>
    <lineage>
        <taxon>Eukaryota</taxon>
        <taxon>Fungi</taxon>
        <taxon>Dikarya</taxon>
        <taxon>Ascomycota</taxon>
        <taxon>Pezizomycotina</taxon>
        <taxon>Sordariomycetes</taxon>
        <taxon>Sordariomycetidae</taxon>
        <taxon>Sordariales</taxon>
        <taxon>Lasiosphaeriaceae</taxon>
        <taxon>Lasiosphaeria</taxon>
    </lineage>
</organism>
<gene>
    <name evidence="3" type="ORF">B0T24DRAFT_259098</name>
</gene>
<dbReference type="InterPro" id="IPR036282">
    <property type="entry name" value="Glutathione-S-Trfase_C_sf"/>
</dbReference>
<dbReference type="CDD" id="cd00299">
    <property type="entry name" value="GST_C_family"/>
    <property type="match status" value="1"/>
</dbReference>
<accession>A0AAE0N7A5</accession>
<evidence type="ECO:0000259" key="2">
    <source>
        <dbReference type="Pfam" id="PF25907"/>
    </source>
</evidence>
<keyword evidence="4" id="KW-1185">Reference proteome</keyword>
<evidence type="ECO:0000313" key="4">
    <source>
        <dbReference type="Proteomes" id="UP001287356"/>
    </source>
</evidence>
<dbReference type="InterPro" id="IPR036249">
    <property type="entry name" value="Thioredoxin-like_sf"/>
</dbReference>
<sequence>MADSHAEQLPIVLFHYPYSPYAKRVVWYLRLRGIPYVQCLQPPIMPRPDMAQLGIKYRRIPILSIGRDVYLDTRLIIQKLELLYPGRPKLGAAVGTEHKAIERLLEAYAIDGGLFVRAAQLLPTDLPLLQDPRFQKDRADYFGAKVSREAAAALRPEAVNEVRNSMELLETTLLADGRDWILKTAQPSLADIEAVWPLHWLNTLPGALPADQVSAEQFPRVFSWISRFHKATKEQPAPALPPKAVSGEEARRLILGSPFHEPEMDVDGSDPAAQFHGLSRGRQVELWPTDLGTAHRDTGRLSGLGDKEVVIKTNAGVRLHAPRHGFRLRPANQTASL</sequence>
<dbReference type="AlphaFoldDB" id="A0AAE0N7A5"/>
<reference evidence="3" key="1">
    <citation type="journal article" date="2023" name="Mol. Phylogenet. Evol.">
        <title>Genome-scale phylogeny and comparative genomics of the fungal order Sordariales.</title>
        <authorList>
            <person name="Hensen N."/>
            <person name="Bonometti L."/>
            <person name="Westerberg I."/>
            <person name="Brannstrom I.O."/>
            <person name="Guillou S."/>
            <person name="Cros-Aarteil S."/>
            <person name="Calhoun S."/>
            <person name="Haridas S."/>
            <person name="Kuo A."/>
            <person name="Mondo S."/>
            <person name="Pangilinan J."/>
            <person name="Riley R."/>
            <person name="LaButti K."/>
            <person name="Andreopoulos B."/>
            <person name="Lipzen A."/>
            <person name="Chen C."/>
            <person name="Yan M."/>
            <person name="Daum C."/>
            <person name="Ng V."/>
            <person name="Clum A."/>
            <person name="Steindorff A."/>
            <person name="Ohm R.A."/>
            <person name="Martin F."/>
            <person name="Silar P."/>
            <person name="Natvig D.O."/>
            <person name="Lalanne C."/>
            <person name="Gautier V."/>
            <person name="Ament-Velasquez S.L."/>
            <person name="Kruys A."/>
            <person name="Hutchinson M.I."/>
            <person name="Powell A.J."/>
            <person name="Barry K."/>
            <person name="Miller A.N."/>
            <person name="Grigoriev I.V."/>
            <person name="Debuchy R."/>
            <person name="Gladieux P."/>
            <person name="Hiltunen Thoren M."/>
            <person name="Johannesson H."/>
        </authorList>
    </citation>
    <scope>NUCLEOTIDE SEQUENCE</scope>
    <source>
        <strain evidence="3">CBS 958.72</strain>
    </source>
</reference>
<dbReference type="SUPFAM" id="SSF47616">
    <property type="entry name" value="GST C-terminal domain-like"/>
    <property type="match status" value="1"/>
</dbReference>
<feature type="domain" description="DUF7962" evidence="2">
    <location>
        <begin position="117"/>
        <end position="234"/>
    </location>
</feature>
<dbReference type="Gene3D" id="1.20.1050.10">
    <property type="match status" value="1"/>
</dbReference>
<evidence type="ECO:0000313" key="3">
    <source>
        <dbReference type="EMBL" id="KAK3373391.1"/>
    </source>
</evidence>
<dbReference type="InterPro" id="IPR004045">
    <property type="entry name" value="Glutathione_S-Trfase_N"/>
</dbReference>
<dbReference type="Proteomes" id="UP001287356">
    <property type="component" value="Unassembled WGS sequence"/>
</dbReference>
<dbReference type="InterPro" id="IPR058268">
    <property type="entry name" value="DUF7962"/>
</dbReference>
<evidence type="ECO:0000259" key="1">
    <source>
        <dbReference type="Pfam" id="PF13417"/>
    </source>
</evidence>
<dbReference type="SUPFAM" id="SSF52833">
    <property type="entry name" value="Thioredoxin-like"/>
    <property type="match status" value="1"/>
</dbReference>
<dbReference type="EMBL" id="JAULSN010000004">
    <property type="protein sequence ID" value="KAK3373391.1"/>
    <property type="molecule type" value="Genomic_DNA"/>
</dbReference>
<dbReference type="Pfam" id="PF25907">
    <property type="entry name" value="DUF7962"/>
    <property type="match status" value="1"/>
</dbReference>
<name>A0AAE0N7A5_9PEZI</name>
<dbReference type="Pfam" id="PF13417">
    <property type="entry name" value="GST_N_3"/>
    <property type="match status" value="1"/>
</dbReference>
<comment type="caution">
    <text evidence="3">The sequence shown here is derived from an EMBL/GenBank/DDBJ whole genome shotgun (WGS) entry which is preliminary data.</text>
</comment>
<protein>
    <submittedName>
        <fullName evidence="3">Glutathione S-transferase</fullName>
    </submittedName>
</protein>
<dbReference type="Gene3D" id="3.40.30.110">
    <property type="match status" value="2"/>
</dbReference>
<reference evidence="3" key="2">
    <citation type="submission" date="2023-06" db="EMBL/GenBank/DDBJ databases">
        <authorList>
            <consortium name="Lawrence Berkeley National Laboratory"/>
            <person name="Haridas S."/>
            <person name="Hensen N."/>
            <person name="Bonometti L."/>
            <person name="Westerberg I."/>
            <person name="Brannstrom I.O."/>
            <person name="Guillou S."/>
            <person name="Cros-Aarteil S."/>
            <person name="Calhoun S."/>
            <person name="Kuo A."/>
            <person name="Mondo S."/>
            <person name="Pangilinan J."/>
            <person name="Riley R."/>
            <person name="Labutti K."/>
            <person name="Andreopoulos B."/>
            <person name="Lipzen A."/>
            <person name="Chen C."/>
            <person name="Yanf M."/>
            <person name="Daum C."/>
            <person name="Ng V."/>
            <person name="Clum A."/>
            <person name="Steindorff A."/>
            <person name="Ohm R."/>
            <person name="Martin F."/>
            <person name="Silar P."/>
            <person name="Natvig D."/>
            <person name="Lalanne C."/>
            <person name="Gautier V."/>
            <person name="Ament-Velasquez S.L."/>
            <person name="Kruys A."/>
            <person name="Hutchinson M.I."/>
            <person name="Powell A.J."/>
            <person name="Barry K."/>
            <person name="Miller A.N."/>
            <person name="Grigoriev I.V."/>
            <person name="Debuchy R."/>
            <person name="Gladieux P."/>
            <person name="Thoren M.H."/>
            <person name="Johannesson H."/>
        </authorList>
    </citation>
    <scope>NUCLEOTIDE SEQUENCE</scope>
    <source>
        <strain evidence="3">CBS 958.72</strain>
    </source>
</reference>
<proteinExistence type="predicted"/>